<accession>A0A9X2HSU8</accession>
<organism evidence="1 2">
    <name type="scientific">Sphingomonas tagetis</name>
    <dbReference type="NCBI Taxonomy" id="2949092"/>
    <lineage>
        <taxon>Bacteria</taxon>
        <taxon>Pseudomonadati</taxon>
        <taxon>Pseudomonadota</taxon>
        <taxon>Alphaproteobacteria</taxon>
        <taxon>Sphingomonadales</taxon>
        <taxon>Sphingomonadaceae</taxon>
        <taxon>Sphingomonas</taxon>
    </lineage>
</organism>
<dbReference type="AlphaFoldDB" id="A0A9X2HSU8"/>
<evidence type="ECO:0008006" key="3">
    <source>
        <dbReference type="Google" id="ProtNLM"/>
    </source>
</evidence>
<proteinExistence type="predicted"/>
<dbReference type="Proteomes" id="UP001139451">
    <property type="component" value="Unassembled WGS sequence"/>
</dbReference>
<protein>
    <recommendedName>
        <fullName evidence="3">Phage integrase family protein</fullName>
    </recommendedName>
</protein>
<keyword evidence="2" id="KW-1185">Reference proteome</keyword>
<evidence type="ECO:0000313" key="1">
    <source>
        <dbReference type="EMBL" id="MCP3731280.1"/>
    </source>
</evidence>
<dbReference type="RefSeq" id="WP_254293738.1">
    <property type="nucleotide sequence ID" value="NZ_JAMLDX010000009.1"/>
</dbReference>
<evidence type="ECO:0000313" key="2">
    <source>
        <dbReference type="Proteomes" id="UP001139451"/>
    </source>
</evidence>
<comment type="caution">
    <text evidence="1">The sequence shown here is derived from an EMBL/GenBank/DDBJ whole genome shotgun (WGS) entry which is preliminary data.</text>
</comment>
<gene>
    <name evidence="1" type="ORF">M9978_12665</name>
</gene>
<sequence>MAVGTNVIAALAPAIEGRPLSARLLERWRYRQMKQQQCRQAGIVLDKDTRGAWNNAAEMTRPWREVVAAAELPASTIPYALRHSSIVRGLRAGYRSVWSPLCTTPRLP</sequence>
<reference evidence="1" key="1">
    <citation type="submission" date="2022-05" db="EMBL/GenBank/DDBJ databases">
        <title>Sphingomonas sp. strain MG17 Genome sequencing and assembly.</title>
        <authorList>
            <person name="Kim I."/>
        </authorList>
    </citation>
    <scope>NUCLEOTIDE SEQUENCE</scope>
    <source>
        <strain evidence="1">MG17</strain>
    </source>
</reference>
<dbReference type="EMBL" id="JAMLDX010000009">
    <property type="protein sequence ID" value="MCP3731280.1"/>
    <property type="molecule type" value="Genomic_DNA"/>
</dbReference>
<name>A0A9X2HSU8_9SPHN</name>